<evidence type="ECO:0000256" key="5">
    <source>
        <dbReference type="ARBA" id="ARBA00023242"/>
    </source>
</evidence>
<dbReference type="PANTHER" id="PTHR46481:SF10">
    <property type="entry name" value="ZINC FINGER BED DOMAIN-CONTAINING PROTEIN 39"/>
    <property type="match status" value="1"/>
</dbReference>
<keyword evidence="2" id="KW-0479">Metal-binding</keyword>
<sequence>MKKDSTEDLAITRSLVKMIAENYKSLSLVESESFRQFIHELNPRCPVPGRRFVRQQLLSLAEGKKAALKKSLLLLPKDTTVCLTMDLWSSRKLIAFLGMTVHFVALEPEAKLESQLLAFK</sequence>
<organism evidence="6 7">
    <name type="scientific">Amphibalanus amphitrite</name>
    <name type="common">Striped barnacle</name>
    <name type="synonym">Balanus amphitrite</name>
    <dbReference type="NCBI Taxonomy" id="1232801"/>
    <lineage>
        <taxon>Eukaryota</taxon>
        <taxon>Metazoa</taxon>
        <taxon>Ecdysozoa</taxon>
        <taxon>Arthropoda</taxon>
        <taxon>Crustacea</taxon>
        <taxon>Multicrustacea</taxon>
        <taxon>Cirripedia</taxon>
        <taxon>Thoracica</taxon>
        <taxon>Thoracicalcarea</taxon>
        <taxon>Balanomorpha</taxon>
        <taxon>Balanoidea</taxon>
        <taxon>Balanidae</taxon>
        <taxon>Amphibalaninae</taxon>
        <taxon>Amphibalanus</taxon>
    </lineage>
</organism>
<evidence type="ECO:0008006" key="8">
    <source>
        <dbReference type="Google" id="ProtNLM"/>
    </source>
</evidence>
<proteinExistence type="predicted"/>
<dbReference type="AlphaFoldDB" id="A0A6A4WAC6"/>
<evidence type="ECO:0000256" key="2">
    <source>
        <dbReference type="ARBA" id="ARBA00022723"/>
    </source>
</evidence>
<dbReference type="PANTHER" id="PTHR46481">
    <property type="entry name" value="ZINC FINGER BED DOMAIN-CONTAINING PROTEIN 4"/>
    <property type="match status" value="1"/>
</dbReference>
<comment type="caution">
    <text evidence="6">The sequence shown here is derived from an EMBL/GenBank/DDBJ whole genome shotgun (WGS) entry which is preliminary data.</text>
</comment>
<dbReference type="GO" id="GO:0008270">
    <property type="term" value="F:zinc ion binding"/>
    <property type="evidence" value="ECO:0007669"/>
    <property type="project" value="UniProtKB-KW"/>
</dbReference>
<name>A0A6A4WAC6_AMPAM</name>
<keyword evidence="5" id="KW-0539">Nucleus</keyword>
<gene>
    <name evidence="6" type="ORF">FJT64_024505</name>
</gene>
<dbReference type="GO" id="GO:0005634">
    <property type="term" value="C:nucleus"/>
    <property type="evidence" value="ECO:0007669"/>
    <property type="project" value="UniProtKB-SubCell"/>
</dbReference>
<dbReference type="Proteomes" id="UP000440578">
    <property type="component" value="Unassembled WGS sequence"/>
</dbReference>
<accession>A0A6A4WAC6</accession>
<comment type="subcellular location">
    <subcellularLocation>
        <location evidence="1">Nucleus</location>
    </subcellularLocation>
</comment>
<dbReference type="InterPro" id="IPR052035">
    <property type="entry name" value="ZnF_BED_domain_contain"/>
</dbReference>
<dbReference type="SUPFAM" id="SSF140996">
    <property type="entry name" value="Hermes dimerisation domain"/>
    <property type="match status" value="1"/>
</dbReference>
<evidence type="ECO:0000256" key="1">
    <source>
        <dbReference type="ARBA" id="ARBA00004123"/>
    </source>
</evidence>
<reference evidence="6 7" key="1">
    <citation type="submission" date="2019-07" db="EMBL/GenBank/DDBJ databases">
        <title>Draft genome assembly of a fouling barnacle, Amphibalanus amphitrite (Darwin, 1854): The first reference genome for Thecostraca.</title>
        <authorList>
            <person name="Kim W."/>
        </authorList>
    </citation>
    <scope>NUCLEOTIDE SEQUENCE [LARGE SCALE GENOMIC DNA]</scope>
    <source>
        <strain evidence="6">SNU_AA5</strain>
        <tissue evidence="6">Soma without cirri and trophi</tissue>
    </source>
</reference>
<evidence type="ECO:0000313" key="7">
    <source>
        <dbReference type="Proteomes" id="UP000440578"/>
    </source>
</evidence>
<evidence type="ECO:0000256" key="3">
    <source>
        <dbReference type="ARBA" id="ARBA00022771"/>
    </source>
</evidence>
<dbReference type="EMBL" id="VIIS01000935">
    <property type="protein sequence ID" value="KAF0303515.1"/>
    <property type="molecule type" value="Genomic_DNA"/>
</dbReference>
<evidence type="ECO:0000313" key="6">
    <source>
        <dbReference type="EMBL" id="KAF0303515.1"/>
    </source>
</evidence>
<keyword evidence="7" id="KW-1185">Reference proteome</keyword>
<keyword evidence="4" id="KW-0862">Zinc</keyword>
<keyword evidence="3" id="KW-0863">Zinc-finger</keyword>
<protein>
    <recommendedName>
        <fullName evidence="8">Zinc finger BED domain-containing protein 4</fullName>
    </recommendedName>
</protein>
<evidence type="ECO:0000256" key="4">
    <source>
        <dbReference type="ARBA" id="ARBA00022833"/>
    </source>
</evidence>